<protein>
    <submittedName>
        <fullName evidence="1">Uncharacterized protein</fullName>
    </submittedName>
</protein>
<evidence type="ECO:0000313" key="2">
    <source>
        <dbReference type="Proteomes" id="UP000321408"/>
    </source>
</evidence>
<reference evidence="1 2" key="1">
    <citation type="journal article" date="2020" name="Nature">
        <title>Isolation of an archaeon at the prokaryote-eukaryote interface.</title>
        <authorList>
            <person name="Imachi H."/>
            <person name="Nobu M.K."/>
            <person name="Nakahara N."/>
            <person name="Morono Y."/>
            <person name="Ogawara M."/>
            <person name="Takaki Y."/>
            <person name="Takano Y."/>
            <person name="Uematsu K."/>
            <person name="Ikuta T."/>
            <person name="Ito M."/>
            <person name="Matsui Y."/>
            <person name="Miyazaki M."/>
            <person name="Murata K."/>
            <person name="Saito Y."/>
            <person name="Sakai S."/>
            <person name="Song C."/>
            <person name="Tasumi E."/>
            <person name="Yamanaka Y."/>
            <person name="Yamaguchi T."/>
            <person name="Kamagata Y."/>
            <person name="Tamaki H."/>
            <person name="Takai K."/>
        </authorList>
    </citation>
    <scope>NUCLEOTIDE SEQUENCE [LARGE SCALE GENOMIC DNA]</scope>
    <source>
        <strain evidence="1 2">MK-D1</strain>
    </source>
</reference>
<dbReference type="InterPro" id="IPR050250">
    <property type="entry name" value="Macrolide_Exporter_MacB"/>
</dbReference>
<reference evidence="1 2" key="2">
    <citation type="journal article" date="2024" name="Int. J. Syst. Evol. Microbiol.">
        <title>Promethearchaeum syntrophicum gen. nov., sp. nov., an anaerobic, obligately syntrophic archaeon, the first isolate of the lineage 'Asgard' archaea, and proposal of the new archaeal phylum Promethearchaeota phyl. nov. and kingdom Promethearchaeati regn. nov.</title>
        <authorList>
            <person name="Imachi H."/>
            <person name="Nobu M.K."/>
            <person name="Kato S."/>
            <person name="Takaki Y."/>
            <person name="Miyazaki M."/>
            <person name="Miyata M."/>
            <person name="Ogawara M."/>
            <person name="Saito Y."/>
            <person name="Sakai S."/>
            <person name="Tahara Y.O."/>
            <person name="Takano Y."/>
            <person name="Tasumi E."/>
            <person name="Uematsu K."/>
            <person name="Yoshimura T."/>
            <person name="Itoh T."/>
            <person name="Ohkuma M."/>
            <person name="Takai K."/>
        </authorList>
    </citation>
    <scope>NUCLEOTIDE SEQUENCE [LARGE SCALE GENOMIC DNA]</scope>
    <source>
        <strain evidence="1 2">MK-D1</strain>
    </source>
</reference>
<dbReference type="PANTHER" id="PTHR30572:SF4">
    <property type="entry name" value="ABC TRANSPORTER PERMEASE YTRF"/>
    <property type="match status" value="1"/>
</dbReference>
<gene>
    <name evidence="1" type="ORF">DSAG12_03648</name>
</gene>
<dbReference type="Proteomes" id="UP000321408">
    <property type="component" value="Chromosome"/>
</dbReference>
<dbReference type="AlphaFoldDB" id="A0A5B9DGC0"/>
<dbReference type="GO" id="GO:0005886">
    <property type="term" value="C:plasma membrane"/>
    <property type="evidence" value="ECO:0007669"/>
    <property type="project" value="TreeGrafter"/>
</dbReference>
<dbReference type="KEGG" id="psyt:DSAG12_03648"/>
<keyword evidence="2" id="KW-1185">Reference proteome</keyword>
<dbReference type="GO" id="GO:0022857">
    <property type="term" value="F:transmembrane transporter activity"/>
    <property type="evidence" value="ECO:0007669"/>
    <property type="project" value="TreeGrafter"/>
</dbReference>
<dbReference type="PANTHER" id="PTHR30572">
    <property type="entry name" value="MEMBRANE COMPONENT OF TRANSPORTER-RELATED"/>
    <property type="match status" value="1"/>
</dbReference>
<organism evidence="1 2">
    <name type="scientific">Promethearchaeum syntrophicum</name>
    <dbReference type="NCBI Taxonomy" id="2594042"/>
    <lineage>
        <taxon>Archaea</taxon>
        <taxon>Promethearchaeati</taxon>
        <taxon>Promethearchaeota</taxon>
        <taxon>Promethearchaeia</taxon>
        <taxon>Promethearchaeales</taxon>
        <taxon>Promethearchaeaceae</taxon>
        <taxon>Promethearchaeum</taxon>
    </lineage>
</organism>
<accession>A0A5B9DGC0</accession>
<sequence length="1101" mass="127567">MSNLLGFYLNQTRRGIKRSYIVIFSIGLALSMVWAVNFTIEGGLSERFPTEFSNAEDFIIQTRQVGNVSNAEIVQEISTLNETLRDTPEEECKNGLEYNSYSFLDLKIDGGSFGARPDATRIIERYNFLKANVHFLIYEPSYFSSYRFQALFNILEGVYPSSPDEVLVPYLFKEFFFYQLGDTLDMDFFLGDILLRSADMYPINNSITFGLEGDYQIFRLNGSTIAGFYAPKIEDITLLGYEYNFYATDQTFLQSTGYDWRITEFYQTPLFFSSDFSDDDLDVHPVIDLYSQLNQNETFYELLVDNVWSPSLSFTNDLIHFGNCIEIDRAFLIHDKTIQLKNQILDLDNILTNNLALDYIVFNRMSSELSEIMDQQSRTRFLSLLINIPVMIFSLFISIMNIRASESSRISDLFQLSIKGMTKKQIKEQLGFEIVFVGIFSSIIGFILGAGFFFFIRSSLSPIFFPTLTPKQIPLIISPIWVGITILIGVIISFFSYKPTLKIIKYTEVGDMAEAIETKDLQAIYNEKTTYENLTPQIQRKKPLEKHNNKNKKKKDQYEDSIVNTEKKIPKWSYLLVPTILIPIFLFVSANYAIDHPVGQFWIDLVGNMYYDFRTYLVIVLGGTILLSVYGLYRFFIVESPRRMAKLTKFLSKPLTRRLDYIFGLEMVRRREFRYIILLVSIFTSLSVMINPITVSLQSYPILVENLNVGGDIKVEVEFDQGGIQDSNFFPQFKIDLQTNISQKLNTQIGDNTYVMSQNPEFYYQGEEEEIVHPTSYYLNFPEYLTTISSKNKILPDDEISQSLEVTIEYNEHAEKDQVGLILSHYFSYYDDVSQYENFYLNFSYFNHITEKIESKWLECEVIARVNYMPGLYNHYSRYNSGSNLFLDISQVLPPNCTVYSLKHTYLLNLEHQTEIPLDFAQDLKMKIQNYAKFSSVYLYNYEWLEYSRGFVILKTKMGYSLYSLLVIGLILGIGQGLIFTQTSKANNQFHGNLMVRGVAKKQIFKFGCTQLGLFIGFAIVFSITSAVIPLISALRFSQITFMFEHYAYMGSPFTIQYPIFVNWGILFGNIIMIALSGLIIYSIFFFSQNREKYFITMKEL</sequence>
<evidence type="ECO:0000313" key="1">
    <source>
        <dbReference type="EMBL" id="QEE17810.2"/>
    </source>
</evidence>
<dbReference type="EMBL" id="CP042905">
    <property type="protein sequence ID" value="QEE17810.2"/>
    <property type="molecule type" value="Genomic_DNA"/>
</dbReference>
<proteinExistence type="predicted"/>
<name>A0A5B9DGC0_9ARCH</name>